<dbReference type="InterPro" id="IPR033939">
    <property type="entry name" value="BCAT_family"/>
</dbReference>
<accession>A0A136Q209</accession>
<comment type="catalytic activity">
    <reaction evidence="12">
        <text>L-valine + 2-oxoglutarate = 3-methyl-2-oxobutanoate + L-glutamate</text>
        <dbReference type="Rhea" id="RHEA:24813"/>
        <dbReference type="ChEBI" id="CHEBI:11851"/>
        <dbReference type="ChEBI" id="CHEBI:16810"/>
        <dbReference type="ChEBI" id="CHEBI:29985"/>
        <dbReference type="ChEBI" id="CHEBI:57762"/>
        <dbReference type="EC" id="2.6.1.42"/>
    </reaction>
</comment>
<dbReference type="KEGG" id="cmiu:B1H56_00350"/>
<dbReference type="InterPro" id="IPR001544">
    <property type="entry name" value="Aminotrans_IV"/>
</dbReference>
<comment type="similarity">
    <text evidence="5">Belongs to the class-IV pyridoxal-phosphate-dependent aminotransferase family.</text>
</comment>
<keyword evidence="11" id="KW-0100">Branched-chain amino acid biosynthesis</keyword>
<dbReference type="InterPro" id="IPR043132">
    <property type="entry name" value="BCAT-like_C"/>
</dbReference>
<evidence type="ECO:0000256" key="11">
    <source>
        <dbReference type="ARBA" id="ARBA00023304"/>
    </source>
</evidence>
<evidence type="ECO:0000256" key="3">
    <source>
        <dbReference type="ARBA" id="ARBA00004931"/>
    </source>
</evidence>
<evidence type="ECO:0000256" key="6">
    <source>
        <dbReference type="ARBA" id="ARBA00013053"/>
    </source>
</evidence>
<evidence type="ECO:0000313" key="16">
    <source>
        <dbReference type="EMBL" id="KXK64546.1"/>
    </source>
</evidence>
<dbReference type="InterPro" id="IPR043131">
    <property type="entry name" value="BCAT-like_N"/>
</dbReference>
<dbReference type="PATRIC" id="fig|626937.4.peg.2587"/>
<comment type="pathway">
    <text evidence="2">Amino-acid biosynthesis; L-isoleucine biosynthesis; L-isoleucine from 2-oxobutanoate: step 4/4.</text>
</comment>
<evidence type="ECO:0000256" key="14">
    <source>
        <dbReference type="ARBA" id="ARBA00049229"/>
    </source>
</evidence>
<keyword evidence="10" id="KW-0663">Pyridoxal phosphate</keyword>
<dbReference type="Proteomes" id="UP000070366">
    <property type="component" value="Unassembled WGS sequence"/>
</dbReference>
<dbReference type="RefSeq" id="WP_066523292.1">
    <property type="nucleotide sequence ID" value="NZ_CABMOF010000015.1"/>
</dbReference>
<protein>
    <recommendedName>
        <fullName evidence="6">branched-chain-amino-acid transaminase</fullName>
        <ecNumber evidence="6">2.6.1.42</ecNumber>
    </recommendedName>
</protein>
<keyword evidence="7" id="KW-0032">Aminotransferase</keyword>
<evidence type="ECO:0000256" key="1">
    <source>
        <dbReference type="ARBA" id="ARBA00001933"/>
    </source>
</evidence>
<dbReference type="PANTHER" id="PTHR11825:SF44">
    <property type="entry name" value="BRANCHED-CHAIN-AMINO-ACID AMINOTRANSFERASE"/>
    <property type="match status" value="1"/>
</dbReference>
<evidence type="ECO:0000256" key="13">
    <source>
        <dbReference type="ARBA" id="ARBA00048798"/>
    </source>
</evidence>
<dbReference type="GO" id="GO:0009099">
    <property type="term" value="P:L-valine biosynthetic process"/>
    <property type="evidence" value="ECO:0007669"/>
    <property type="project" value="UniProtKB-UniPathway"/>
</dbReference>
<dbReference type="NCBIfam" id="TIGR01123">
    <property type="entry name" value="ilvE_II"/>
    <property type="match status" value="1"/>
</dbReference>
<name>A0A136Q209_9FIRM</name>
<keyword evidence="17" id="KW-1185">Reference proteome</keyword>
<dbReference type="GO" id="GO:0009097">
    <property type="term" value="P:isoleucine biosynthetic process"/>
    <property type="evidence" value="ECO:0007669"/>
    <property type="project" value="UniProtKB-UniPathway"/>
</dbReference>
<reference evidence="16 17" key="1">
    <citation type="submission" date="2016-02" db="EMBL/GenBank/DDBJ databases">
        <authorList>
            <person name="Wen L."/>
            <person name="He K."/>
            <person name="Yang H."/>
        </authorList>
    </citation>
    <scope>NUCLEOTIDE SEQUENCE [LARGE SCALE GENOMIC DNA]</scope>
    <source>
        <strain evidence="16 17">DSM 22607</strain>
    </source>
</reference>
<evidence type="ECO:0000256" key="2">
    <source>
        <dbReference type="ARBA" id="ARBA00004824"/>
    </source>
</evidence>
<dbReference type="EMBL" id="LSZW01000064">
    <property type="protein sequence ID" value="KXK64546.1"/>
    <property type="molecule type" value="Genomic_DNA"/>
</dbReference>
<evidence type="ECO:0000256" key="12">
    <source>
        <dbReference type="ARBA" id="ARBA00048212"/>
    </source>
</evidence>
<comment type="catalytic activity">
    <reaction evidence="14">
        <text>L-leucine + 2-oxoglutarate = 4-methyl-2-oxopentanoate + L-glutamate</text>
        <dbReference type="Rhea" id="RHEA:18321"/>
        <dbReference type="ChEBI" id="CHEBI:16810"/>
        <dbReference type="ChEBI" id="CHEBI:17865"/>
        <dbReference type="ChEBI" id="CHEBI:29985"/>
        <dbReference type="ChEBI" id="CHEBI:57427"/>
        <dbReference type="EC" id="2.6.1.42"/>
    </reaction>
</comment>
<comment type="cofactor">
    <cofactor evidence="1">
        <name>pyridoxal 5'-phosphate</name>
        <dbReference type="ChEBI" id="CHEBI:597326"/>
    </cofactor>
</comment>
<dbReference type="Gene3D" id="3.20.10.10">
    <property type="entry name" value="D-amino Acid Aminotransferase, subunit A, domain 2"/>
    <property type="match status" value="1"/>
</dbReference>
<evidence type="ECO:0000256" key="15">
    <source>
        <dbReference type="PIRSR" id="PIRSR006468-1"/>
    </source>
</evidence>
<evidence type="ECO:0000256" key="4">
    <source>
        <dbReference type="ARBA" id="ARBA00005072"/>
    </source>
</evidence>
<comment type="catalytic activity">
    <reaction evidence="13">
        <text>L-isoleucine + 2-oxoglutarate = (S)-3-methyl-2-oxopentanoate + L-glutamate</text>
        <dbReference type="Rhea" id="RHEA:24801"/>
        <dbReference type="ChEBI" id="CHEBI:16810"/>
        <dbReference type="ChEBI" id="CHEBI:29985"/>
        <dbReference type="ChEBI" id="CHEBI:35146"/>
        <dbReference type="ChEBI" id="CHEBI:58045"/>
        <dbReference type="EC" id="2.6.1.42"/>
    </reaction>
</comment>
<sequence>MEIKFLETNELKKKPEDESNLGFGTIFSDYMFLMRYTEGQGWHDAEIKKYEDFKVSPAATVFHYGQEVFEGLKAYRQVNGDIALFRAKDNFRRLNNSAKRLAMPQIDEEFAHRALRELVKIEQDWVPHEKGTSLYIRPNYMGMDPFIGVSAAKEYVFYIMTGPVGAYYAHGLAPVRILIEKEYVRAAKGGMGFAKTAGNYAASLIAGVEAHEKGCDQVLWLDAEERKYVEEVGSMNMMFVIDGKLVTPDLDGSILPGITRASVIAIARDMGITVEERRISIDEVIETAKSGAMSEAFGTGTAAVVSPVGEFVYGDETVTVSGGKMGKLALEFYDILTGIQYGEIKDRFGWTEKI</sequence>
<dbReference type="CDD" id="cd01557">
    <property type="entry name" value="BCAT_beta_family"/>
    <property type="match status" value="1"/>
</dbReference>
<keyword evidence="8" id="KW-0028">Amino-acid biosynthesis</keyword>
<dbReference type="UniPathway" id="UPA00047">
    <property type="reaction ID" value="UER00058"/>
</dbReference>
<dbReference type="GO" id="GO:0004084">
    <property type="term" value="F:branched-chain-amino-acid transaminase activity"/>
    <property type="evidence" value="ECO:0007669"/>
    <property type="project" value="UniProtKB-EC"/>
</dbReference>
<comment type="caution">
    <text evidence="16">The sequence shown here is derived from an EMBL/GenBank/DDBJ whole genome shotgun (WGS) entry which is preliminary data.</text>
</comment>
<comment type="pathway">
    <text evidence="3">Amino-acid biosynthesis; L-valine biosynthesis; L-valine from pyruvate: step 4/4.</text>
</comment>
<proteinExistence type="inferred from homology"/>
<comment type="pathway">
    <text evidence="4">Amino-acid biosynthesis; L-leucine biosynthesis; L-leucine from 3-methyl-2-oxobutanoate: step 4/4.</text>
</comment>
<organism evidence="16 17">
    <name type="scientific">Christensenella minuta</name>
    <dbReference type="NCBI Taxonomy" id="626937"/>
    <lineage>
        <taxon>Bacteria</taxon>
        <taxon>Bacillati</taxon>
        <taxon>Bacillota</taxon>
        <taxon>Clostridia</taxon>
        <taxon>Christensenellales</taxon>
        <taxon>Christensenellaceae</taxon>
        <taxon>Christensenella</taxon>
    </lineage>
</organism>
<evidence type="ECO:0000256" key="5">
    <source>
        <dbReference type="ARBA" id="ARBA00009320"/>
    </source>
</evidence>
<dbReference type="EC" id="2.6.1.42" evidence="6"/>
<feature type="modified residue" description="N6-(pyridoxal phosphate)lysine" evidence="15">
    <location>
        <position position="195"/>
    </location>
</feature>
<dbReference type="InterPro" id="IPR005786">
    <property type="entry name" value="B_amino_transII"/>
</dbReference>
<evidence type="ECO:0000256" key="9">
    <source>
        <dbReference type="ARBA" id="ARBA00022679"/>
    </source>
</evidence>
<dbReference type="AlphaFoldDB" id="A0A136Q209"/>
<dbReference type="OrthoDB" id="9804984at2"/>
<dbReference type="PANTHER" id="PTHR11825">
    <property type="entry name" value="SUBGROUP IIII AMINOTRANSFERASE"/>
    <property type="match status" value="1"/>
</dbReference>
<evidence type="ECO:0000256" key="8">
    <source>
        <dbReference type="ARBA" id="ARBA00022605"/>
    </source>
</evidence>
<gene>
    <name evidence="16" type="ORF">HMPREF3293_02625</name>
</gene>
<dbReference type="InterPro" id="IPR036038">
    <property type="entry name" value="Aminotransferase-like"/>
</dbReference>
<dbReference type="SUPFAM" id="SSF56752">
    <property type="entry name" value="D-aminoacid aminotransferase-like PLP-dependent enzymes"/>
    <property type="match status" value="1"/>
</dbReference>
<keyword evidence="9" id="KW-0808">Transferase</keyword>
<evidence type="ECO:0000256" key="10">
    <source>
        <dbReference type="ARBA" id="ARBA00022898"/>
    </source>
</evidence>
<evidence type="ECO:0000256" key="7">
    <source>
        <dbReference type="ARBA" id="ARBA00022576"/>
    </source>
</evidence>
<dbReference type="PIRSF" id="PIRSF006468">
    <property type="entry name" value="BCAT1"/>
    <property type="match status" value="1"/>
</dbReference>
<dbReference type="STRING" id="626937.HMPREF3293_02625"/>
<dbReference type="UniPathway" id="UPA00048">
    <property type="reaction ID" value="UER00073"/>
</dbReference>
<dbReference type="UniPathway" id="UPA00049">
    <property type="reaction ID" value="UER00062"/>
</dbReference>
<dbReference type="NCBIfam" id="NF009897">
    <property type="entry name" value="PRK13357.1"/>
    <property type="match status" value="1"/>
</dbReference>
<evidence type="ECO:0000313" key="17">
    <source>
        <dbReference type="Proteomes" id="UP000070366"/>
    </source>
</evidence>
<dbReference type="GO" id="GO:0009098">
    <property type="term" value="P:L-leucine biosynthetic process"/>
    <property type="evidence" value="ECO:0007669"/>
    <property type="project" value="UniProtKB-UniPathway"/>
</dbReference>
<dbReference type="Pfam" id="PF01063">
    <property type="entry name" value="Aminotran_4"/>
    <property type="match status" value="1"/>
</dbReference>
<dbReference type="Gene3D" id="3.30.470.10">
    <property type="match status" value="1"/>
</dbReference>